<comment type="catalytic activity">
    <reaction evidence="11 12">
        <text>2 pyruvate + H(+) = (2S)-2-acetolactate + CO2</text>
        <dbReference type="Rhea" id="RHEA:25249"/>
        <dbReference type="ChEBI" id="CHEBI:15361"/>
        <dbReference type="ChEBI" id="CHEBI:15378"/>
        <dbReference type="ChEBI" id="CHEBI:16526"/>
        <dbReference type="ChEBI" id="CHEBI:58476"/>
        <dbReference type="EC" id="2.2.1.6"/>
    </reaction>
</comment>
<keyword evidence="7 12" id="KW-0479">Metal-binding</keyword>
<dbReference type="EC" id="2.2.1.6" evidence="4 12"/>
<evidence type="ECO:0000256" key="6">
    <source>
        <dbReference type="ARBA" id="ARBA00022679"/>
    </source>
</evidence>
<dbReference type="HOGENOM" id="CLU_013748_1_2_9"/>
<dbReference type="InterPro" id="IPR000399">
    <property type="entry name" value="TPP-bd_CS"/>
</dbReference>
<keyword evidence="10 12" id="KW-0100">Branched-chain amino acid biosynthesis</keyword>
<comment type="cofactor">
    <cofactor evidence="12">
        <name>thiamine diphosphate</name>
        <dbReference type="ChEBI" id="CHEBI:58937"/>
    </cofactor>
    <text evidence="12">Binds 1 thiamine pyrophosphate per subunit.</text>
</comment>
<feature type="domain" description="Thiamine pyrophosphate enzyme central" evidence="13">
    <location>
        <begin position="193"/>
        <end position="328"/>
    </location>
</feature>
<dbReference type="GO" id="GO:0030976">
    <property type="term" value="F:thiamine pyrophosphate binding"/>
    <property type="evidence" value="ECO:0007669"/>
    <property type="project" value="UniProtKB-UniRule"/>
</dbReference>
<name>C4GBX9_9FIRM</name>
<dbReference type="GO" id="GO:0009097">
    <property type="term" value="P:isoleucine biosynthetic process"/>
    <property type="evidence" value="ECO:0007669"/>
    <property type="project" value="UniProtKB-UniPathway"/>
</dbReference>
<feature type="domain" description="Thiamine pyrophosphate enzyme TPP-binding" evidence="14">
    <location>
        <begin position="383"/>
        <end position="549"/>
    </location>
</feature>
<dbReference type="InterPro" id="IPR012846">
    <property type="entry name" value="Acetolactate_synth_lsu"/>
</dbReference>
<evidence type="ECO:0000256" key="5">
    <source>
        <dbReference type="ARBA" id="ARBA00022605"/>
    </source>
</evidence>
<dbReference type="GO" id="GO:0003984">
    <property type="term" value="F:acetolactate synthase activity"/>
    <property type="evidence" value="ECO:0007669"/>
    <property type="project" value="UniProtKB-EC"/>
</dbReference>
<dbReference type="EMBL" id="ACIP02000002">
    <property type="protein sequence ID" value="EEP28622.1"/>
    <property type="molecule type" value="Genomic_DNA"/>
</dbReference>
<keyword evidence="17" id="KW-1185">Reference proteome</keyword>
<evidence type="ECO:0000256" key="10">
    <source>
        <dbReference type="ARBA" id="ARBA00023304"/>
    </source>
</evidence>
<evidence type="ECO:0000256" key="4">
    <source>
        <dbReference type="ARBA" id="ARBA00013145"/>
    </source>
</evidence>
<dbReference type="FunFam" id="3.40.50.970:FF:000007">
    <property type="entry name" value="Acetolactate synthase"/>
    <property type="match status" value="1"/>
</dbReference>
<dbReference type="GO" id="GO:0000287">
    <property type="term" value="F:magnesium ion binding"/>
    <property type="evidence" value="ECO:0007669"/>
    <property type="project" value="UniProtKB-UniRule"/>
</dbReference>
<dbReference type="GO" id="GO:0005948">
    <property type="term" value="C:acetolactate synthase complex"/>
    <property type="evidence" value="ECO:0007669"/>
    <property type="project" value="TreeGrafter"/>
</dbReference>
<dbReference type="InterPro" id="IPR029061">
    <property type="entry name" value="THDP-binding"/>
</dbReference>
<dbReference type="RefSeq" id="WP_006906435.1">
    <property type="nucleotide sequence ID" value="NZ_GG665866.1"/>
</dbReference>
<dbReference type="UniPathway" id="UPA00047">
    <property type="reaction ID" value="UER00055"/>
</dbReference>
<evidence type="ECO:0000259" key="14">
    <source>
        <dbReference type="Pfam" id="PF02775"/>
    </source>
</evidence>
<dbReference type="InterPro" id="IPR012000">
    <property type="entry name" value="Thiamin_PyroP_enz_cen_dom"/>
</dbReference>
<comment type="pathway">
    <text evidence="1 12">Amino-acid biosynthesis; L-isoleucine biosynthesis; L-isoleucine from 2-oxobutanoate: step 1/4.</text>
</comment>
<dbReference type="Gene3D" id="3.40.50.970">
    <property type="match status" value="2"/>
</dbReference>
<keyword evidence="9 12" id="KW-0786">Thiamine pyrophosphate</keyword>
<gene>
    <name evidence="16" type="primary">ilvB</name>
    <name evidence="16" type="ORF">GCWU000342_01432</name>
</gene>
<dbReference type="Proteomes" id="UP000003494">
    <property type="component" value="Unassembled WGS sequence"/>
</dbReference>
<feature type="domain" description="Thiamine pyrophosphate enzyme N-terminal TPP-binding" evidence="15">
    <location>
        <begin position="4"/>
        <end position="120"/>
    </location>
</feature>
<reference evidence="16" key="1">
    <citation type="submission" date="2009-04" db="EMBL/GenBank/DDBJ databases">
        <authorList>
            <person name="Weinstock G."/>
            <person name="Sodergren E."/>
            <person name="Clifton S."/>
            <person name="Fulton L."/>
            <person name="Fulton B."/>
            <person name="Courtney L."/>
            <person name="Fronick C."/>
            <person name="Harrison M."/>
            <person name="Strong C."/>
            <person name="Farmer C."/>
            <person name="Delahaunty K."/>
            <person name="Markovic C."/>
            <person name="Hall O."/>
            <person name="Minx P."/>
            <person name="Tomlinson C."/>
            <person name="Mitreva M."/>
            <person name="Nelson J."/>
            <person name="Hou S."/>
            <person name="Wollam A."/>
            <person name="Pepin K.H."/>
            <person name="Johnson M."/>
            <person name="Bhonagiri V."/>
            <person name="Nash W.E."/>
            <person name="Warren W."/>
            <person name="Chinwalla A."/>
            <person name="Mardis E.R."/>
            <person name="Wilson R.K."/>
        </authorList>
    </citation>
    <scope>NUCLEOTIDE SEQUENCE [LARGE SCALE GENOMIC DNA]</scope>
    <source>
        <strain evidence="16">DSM 14600</strain>
    </source>
</reference>
<evidence type="ECO:0000256" key="3">
    <source>
        <dbReference type="ARBA" id="ARBA00007812"/>
    </source>
</evidence>
<sequence length="574" mass="62989">MDITGRKLFVKAMEHEGVDTIFAYPGGMITDILDELYKSGNIRLVLPRHEQALVHEAEGYARAKGRVGVCLVTSGPGATNAITGIADAHYDSIPLVVITGQVPQSLIGNDAFQEVDIVGMTRSVVKWGVTVHDRRQLGRILKMAFQIAASGKPGPVLIDIPKDIQQAYGPDEYPDAVDIRGYKINDTVHIGQLKKAFKLLERAKQPVILAGGGVHIAGAGDKLRAFAEKMRVPVVSTVMGKGTLPAGHELYVGDAGMHGSFASNTALYNCDVLFSIGTRFNDRITGNLKEFVPSAKIVHIDIDTASISRNVVVDVPVVSDASLALDHLLEWAKPLATDSWLEQIRSWDQEHPLQIVRREGKMSPQTIMESINREFTEGIFVADVGQHQMWAYSYIALNEKKRMFTSGGLGTMGFGFPAAIGARIACPDQNVICLTGDGGFQMNMQEMATAVLEDAPVIVCIFNNGYLGMVRQQQEYIYGKRYAIVNLNHRVHADETLADPDGGPYEPDFVRWAKAYGVEAIRVTKEEEILPALKKARQTQEDGKPMVIEFVIAREYNALPMVKGGRPMTDMILK</sequence>
<evidence type="ECO:0000256" key="2">
    <source>
        <dbReference type="ARBA" id="ARBA00005025"/>
    </source>
</evidence>
<dbReference type="Gene3D" id="3.40.50.1220">
    <property type="entry name" value="TPP-binding domain"/>
    <property type="match status" value="1"/>
</dbReference>
<dbReference type="InterPro" id="IPR011766">
    <property type="entry name" value="TPP_enzyme_TPP-bd"/>
</dbReference>
<evidence type="ECO:0000256" key="8">
    <source>
        <dbReference type="ARBA" id="ARBA00022842"/>
    </source>
</evidence>
<keyword evidence="8 12" id="KW-0460">Magnesium</keyword>
<dbReference type="SUPFAM" id="SSF52467">
    <property type="entry name" value="DHS-like NAD/FAD-binding domain"/>
    <property type="match status" value="1"/>
</dbReference>
<evidence type="ECO:0000256" key="9">
    <source>
        <dbReference type="ARBA" id="ARBA00023052"/>
    </source>
</evidence>
<dbReference type="InterPro" id="IPR029035">
    <property type="entry name" value="DHS-like_NAD/FAD-binding_dom"/>
</dbReference>
<dbReference type="Pfam" id="PF00205">
    <property type="entry name" value="TPP_enzyme_M"/>
    <property type="match status" value="1"/>
</dbReference>
<dbReference type="GO" id="GO:0009099">
    <property type="term" value="P:L-valine biosynthetic process"/>
    <property type="evidence" value="ECO:0007669"/>
    <property type="project" value="UniProtKB-UniPathway"/>
</dbReference>
<evidence type="ECO:0000313" key="16">
    <source>
        <dbReference type="EMBL" id="EEP28622.1"/>
    </source>
</evidence>
<evidence type="ECO:0000259" key="13">
    <source>
        <dbReference type="Pfam" id="PF00205"/>
    </source>
</evidence>
<evidence type="ECO:0000256" key="7">
    <source>
        <dbReference type="ARBA" id="ARBA00022723"/>
    </source>
</evidence>
<dbReference type="Pfam" id="PF02775">
    <property type="entry name" value="TPP_enzyme_C"/>
    <property type="match status" value="1"/>
</dbReference>
<comment type="similarity">
    <text evidence="3 12">Belongs to the TPP enzyme family.</text>
</comment>
<protein>
    <recommendedName>
        <fullName evidence="4 12">Acetolactate synthase</fullName>
        <ecNumber evidence="4 12">2.2.1.6</ecNumber>
    </recommendedName>
</protein>
<dbReference type="AlphaFoldDB" id="C4GBX9"/>
<evidence type="ECO:0000256" key="12">
    <source>
        <dbReference type="RuleBase" id="RU003591"/>
    </source>
</evidence>
<dbReference type="CDD" id="cd02015">
    <property type="entry name" value="TPP_AHAS"/>
    <property type="match status" value="1"/>
</dbReference>
<proteinExistence type="inferred from homology"/>
<dbReference type="InterPro" id="IPR012001">
    <property type="entry name" value="Thiamin_PyroP_enz_TPP-bd_dom"/>
</dbReference>
<dbReference type="eggNOG" id="COG0028">
    <property type="taxonomic scope" value="Bacteria"/>
</dbReference>
<evidence type="ECO:0000313" key="17">
    <source>
        <dbReference type="Proteomes" id="UP000003494"/>
    </source>
</evidence>
<dbReference type="NCBIfam" id="TIGR00118">
    <property type="entry name" value="acolac_lg"/>
    <property type="match status" value="1"/>
</dbReference>
<dbReference type="GO" id="GO:0050660">
    <property type="term" value="F:flavin adenine dinucleotide binding"/>
    <property type="evidence" value="ECO:0007669"/>
    <property type="project" value="InterPro"/>
</dbReference>
<organism evidence="16 17">
    <name type="scientific">Shuttleworthella satelles DSM 14600</name>
    <dbReference type="NCBI Taxonomy" id="626523"/>
    <lineage>
        <taxon>Bacteria</taxon>
        <taxon>Bacillati</taxon>
        <taxon>Bacillota</taxon>
        <taxon>Clostridia</taxon>
        <taxon>Lachnospirales</taxon>
        <taxon>Lachnospiraceae</taxon>
        <taxon>Shuttleworthella</taxon>
    </lineage>
</organism>
<dbReference type="UniPathway" id="UPA00049">
    <property type="reaction ID" value="UER00059"/>
</dbReference>
<dbReference type="Pfam" id="PF02776">
    <property type="entry name" value="TPP_enzyme_N"/>
    <property type="match status" value="1"/>
</dbReference>
<dbReference type="FunFam" id="3.40.50.1220:FF:000008">
    <property type="entry name" value="Acetolactate synthase"/>
    <property type="match status" value="1"/>
</dbReference>
<keyword evidence="5 12" id="KW-0028">Amino-acid biosynthesis</keyword>
<accession>C4GBX9</accession>
<comment type="caution">
    <text evidence="16">The sequence shown here is derived from an EMBL/GenBank/DDBJ whole genome shotgun (WGS) entry which is preliminary data.</text>
</comment>
<dbReference type="PROSITE" id="PS00187">
    <property type="entry name" value="TPP_ENZYMES"/>
    <property type="match status" value="1"/>
</dbReference>
<dbReference type="STRING" id="626523.GCWU000342_01432"/>
<dbReference type="PANTHER" id="PTHR18968:SF13">
    <property type="entry name" value="ACETOLACTATE SYNTHASE CATALYTIC SUBUNIT, MITOCHONDRIAL"/>
    <property type="match status" value="1"/>
</dbReference>
<evidence type="ECO:0000256" key="11">
    <source>
        <dbReference type="ARBA" id="ARBA00048670"/>
    </source>
</evidence>
<evidence type="ECO:0000256" key="1">
    <source>
        <dbReference type="ARBA" id="ARBA00004974"/>
    </source>
</evidence>
<dbReference type="CDD" id="cd07035">
    <property type="entry name" value="TPP_PYR_POX_like"/>
    <property type="match status" value="1"/>
</dbReference>
<keyword evidence="6 12" id="KW-0808">Transferase</keyword>
<evidence type="ECO:0000259" key="15">
    <source>
        <dbReference type="Pfam" id="PF02776"/>
    </source>
</evidence>
<dbReference type="PANTHER" id="PTHR18968">
    <property type="entry name" value="THIAMINE PYROPHOSPHATE ENZYMES"/>
    <property type="match status" value="1"/>
</dbReference>
<dbReference type="InterPro" id="IPR039368">
    <property type="entry name" value="AHAS_TPP"/>
</dbReference>
<dbReference type="SUPFAM" id="SSF52518">
    <property type="entry name" value="Thiamin diphosphate-binding fold (THDP-binding)"/>
    <property type="match status" value="2"/>
</dbReference>
<comment type="cofactor">
    <cofactor evidence="12">
        <name>Mg(2+)</name>
        <dbReference type="ChEBI" id="CHEBI:18420"/>
    </cofactor>
    <text evidence="12">Binds 1 Mg(2+) ion per subunit.</text>
</comment>
<dbReference type="InterPro" id="IPR045229">
    <property type="entry name" value="TPP_enz"/>
</dbReference>
<comment type="pathway">
    <text evidence="2 12">Amino-acid biosynthesis; L-valine biosynthesis; L-valine from pyruvate: step 1/4.</text>
</comment>